<evidence type="ECO:0000256" key="1">
    <source>
        <dbReference type="ARBA" id="ARBA00004496"/>
    </source>
</evidence>
<evidence type="ECO:0000313" key="10">
    <source>
        <dbReference type="Proteomes" id="UP000182660"/>
    </source>
</evidence>
<dbReference type="InterPro" id="IPR011990">
    <property type="entry name" value="TPR-like_helical_dom_sf"/>
</dbReference>
<dbReference type="EMBL" id="FPLJ01000050">
    <property type="protein sequence ID" value="SGY90679.1"/>
    <property type="molecule type" value="Genomic_DNA"/>
</dbReference>
<dbReference type="PANTHER" id="PTHR46630">
    <property type="entry name" value="TETRATRICOPEPTIDE REPEAT PROTEIN 29"/>
    <property type="match status" value="1"/>
</dbReference>
<keyword evidence="3" id="KW-0677">Repeat</keyword>
<keyword evidence="2" id="KW-0963">Cytoplasm</keyword>
<comment type="similarity">
    <text evidence="5">Belongs to the Rap family.</text>
</comment>
<dbReference type="SUPFAM" id="SSF48452">
    <property type="entry name" value="TPR-like"/>
    <property type="match status" value="2"/>
</dbReference>
<keyword evidence="8" id="KW-0812">Transmembrane</keyword>
<dbReference type="PROSITE" id="PS50005">
    <property type="entry name" value="TPR"/>
    <property type="match status" value="2"/>
</dbReference>
<comment type="subcellular location">
    <subcellularLocation>
        <location evidence="1">Cytoplasm</location>
    </subcellularLocation>
</comment>
<name>A0ABY1HFN8_9GAMM</name>
<evidence type="ECO:0000256" key="7">
    <source>
        <dbReference type="SAM" id="Coils"/>
    </source>
</evidence>
<protein>
    <submittedName>
        <fullName evidence="9">TPR-repeat-containing protein</fullName>
    </submittedName>
</protein>
<sequence length="760" mass="87255">MLIRTCDHKNVIAAFLFDIKLMILRFVYALVFLLFSTTAAASLFDQLILPNELKRSQSVQYSQPYQCIQIIDEFLQTQKQDIITEVSRMSKIREKSVTPSDLALVKQQKALCYFYANNIGQAVVTLDKMLAEKSNSVPLHLKQQSLLIKSHILAQSNTLANFQLAQETINKVIDSINDNTYNPTANGSFALKIIAGEIALKLNDYEESMQLFREAEQYGAQTPLTNNAAWAAYAIGYNYQQQNKLTLAINFYNKAQQKLLDNQDTLNGLLTKKMSQAYIAEDNFKLAISFANQSAQYYQNLGNKLQLSDSLLALASMHRKIKEYNLSLVYYFNALDLLKVFDEKNKLNTVYFEVGKTYLQMGNYSLAEQYLSNAEQLFYNNGQTDLLLESLVHLANLAIQQQHYDTALIRLNKALSIAGKLNNSKQFETVYLYLATAYEETDQYAKALDSYKQFVRYNKLSNFEAKKAFPVSNQHKENNEIKSQKINQLQAQVLKLKQSKHNLVINVFLLASIMLIILYLYYINTQKMKLQKQDVEQLENNYNIHSNTGLNNINSLNQYIPTPLQEARFYSDWEYSDKQNSVHSCAIISLDFLLPLRQKCSLSLVNKVETELGAYLKQQLHDSEHLFQLNDTQLLLVKKVNKNYDPAIIANRILDWFEQFDCQLNFDKNISIGMVSHPFLFKYPTAIDSRKLLNIATLALSGATQLSRKHNRNSWVKLSALTYTQPAFFHGDIWNRSKQAIEKGLVKVTSSTDKNDINWL</sequence>
<reference evidence="9 10" key="1">
    <citation type="submission" date="2016-11" db="EMBL/GenBank/DDBJ databases">
        <authorList>
            <person name="Klemetsen T."/>
        </authorList>
    </citation>
    <scope>NUCLEOTIDE SEQUENCE [LARGE SCALE GENOMIC DNA]</scope>
    <source>
        <strain evidence="9">MT 2528</strain>
    </source>
</reference>
<feature type="repeat" description="TPR" evidence="6">
    <location>
        <begin position="428"/>
        <end position="461"/>
    </location>
</feature>
<dbReference type="Gene3D" id="1.25.40.10">
    <property type="entry name" value="Tetratricopeptide repeat domain"/>
    <property type="match status" value="3"/>
</dbReference>
<feature type="transmembrane region" description="Helical" evidence="8">
    <location>
        <begin position="21"/>
        <end position="44"/>
    </location>
</feature>
<evidence type="ECO:0000256" key="3">
    <source>
        <dbReference type="ARBA" id="ARBA00022737"/>
    </source>
</evidence>
<feature type="transmembrane region" description="Helical" evidence="8">
    <location>
        <begin position="503"/>
        <end position="523"/>
    </location>
</feature>
<evidence type="ECO:0000256" key="8">
    <source>
        <dbReference type="SAM" id="Phobius"/>
    </source>
</evidence>
<dbReference type="Proteomes" id="UP000182660">
    <property type="component" value="Unassembled WGS sequence"/>
</dbReference>
<dbReference type="PANTHER" id="PTHR46630:SF1">
    <property type="entry name" value="TETRATRICOPEPTIDE REPEAT PROTEIN 29"/>
    <property type="match status" value="1"/>
</dbReference>
<feature type="repeat" description="TPR" evidence="6">
    <location>
        <begin position="348"/>
        <end position="381"/>
    </location>
</feature>
<feature type="coiled-coil region" evidence="7">
    <location>
        <begin position="472"/>
        <end position="548"/>
    </location>
</feature>
<proteinExistence type="inferred from homology"/>
<keyword evidence="8" id="KW-1133">Transmembrane helix</keyword>
<keyword evidence="8" id="KW-0472">Membrane</keyword>
<dbReference type="SMART" id="SM00028">
    <property type="entry name" value="TPR"/>
    <property type="match status" value="7"/>
</dbReference>
<dbReference type="RefSeq" id="WP_244534175.1">
    <property type="nucleotide sequence ID" value="NZ_CAWQZC010000121.1"/>
</dbReference>
<keyword evidence="10" id="KW-1185">Reference proteome</keyword>
<dbReference type="GeneID" id="61295881"/>
<evidence type="ECO:0000256" key="6">
    <source>
        <dbReference type="PROSITE-ProRule" id="PRU00339"/>
    </source>
</evidence>
<gene>
    <name evidence="9" type="ORF">MT2528_1982</name>
</gene>
<dbReference type="InterPro" id="IPR019734">
    <property type="entry name" value="TPR_rpt"/>
</dbReference>
<accession>A0ABY1HFN8</accession>
<evidence type="ECO:0000256" key="2">
    <source>
        <dbReference type="ARBA" id="ARBA00022490"/>
    </source>
</evidence>
<keyword evidence="7" id="KW-0175">Coiled coil</keyword>
<evidence type="ECO:0000256" key="4">
    <source>
        <dbReference type="ARBA" id="ARBA00022803"/>
    </source>
</evidence>
<keyword evidence="4 6" id="KW-0802">TPR repeat</keyword>
<comment type="caution">
    <text evidence="9">The sequence shown here is derived from an EMBL/GenBank/DDBJ whole genome shotgun (WGS) entry which is preliminary data.</text>
</comment>
<dbReference type="InterPro" id="IPR051476">
    <property type="entry name" value="Bac_ResReg_Asp_Phosphatase"/>
</dbReference>
<evidence type="ECO:0000256" key="5">
    <source>
        <dbReference type="ARBA" id="ARBA00038253"/>
    </source>
</evidence>
<organism evidence="9 10">
    <name type="scientific">Moritella viscosa</name>
    <dbReference type="NCBI Taxonomy" id="80854"/>
    <lineage>
        <taxon>Bacteria</taxon>
        <taxon>Pseudomonadati</taxon>
        <taxon>Pseudomonadota</taxon>
        <taxon>Gammaproteobacteria</taxon>
        <taxon>Alteromonadales</taxon>
        <taxon>Moritellaceae</taxon>
        <taxon>Moritella</taxon>
    </lineage>
</organism>
<evidence type="ECO:0000313" key="9">
    <source>
        <dbReference type="EMBL" id="SGY90679.1"/>
    </source>
</evidence>